<comment type="catalytic activity">
    <reaction evidence="4">
        <text>a 1-acyl-sn-glycero-3-phosphate + an acyl-CoA = a 1,2-diacyl-sn-glycero-3-phosphate + CoA</text>
        <dbReference type="Rhea" id="RHEA:19709"/>
        <dbReference type="ChEBI" id="CHEBI:57287"/>
        <dbReference type="ChEBI" id="CHEBI:57970"/>
        <dbReference type="ChEBI" id="CHEBI:58342"/>
        <dbReference type="ChEBI" id="CHEBI:58608"/>
        <dbReference type="EC" id="2.3.1.51"/>
    </reaction>
</comment>
<dbReference type="VEuPathDB" id="FungiDB:GMDG_07370"/>
<keyword evidence="5" id="KW-1133">Transmembrane helix</keyword>
<dbReference type="eggNOG" id="KOG2848">
    <property type="taxonomic scope" value="Eukaryota"/>
</dbReference>
<keyword evidence="3 4" id="KW-0012">Acyltransferase</keyword>
<feature type="transmembrane region" description="Helical" evidence="5">
    <location>
        <begin position="7"/>
        <end position="28"/>
    </location>
</feature>
<organism evidence="7">
    <name type="scientific">Pseudogymnoascus destructans</name>
    <dbReference type="NCBI Taxonomy" id="655981"/>
    <lineage>
        <taxon>Eukaryota</taxon>
        <taxon>Fungi</taxon>
        <taxon>Dikarya</taxon>
        <taxon>Ascomycota</taxon>
        <taxon>Pezizomycotina</taxon>
        <taxon>Leotiomycetes</taxon>
        <taxon>Thelebolales</taxon>
        <taxon>Thelebolaceae</taxon>
        <taxon>Pseudogymnoascus</taxon>
    </lineage>
</organism>
<dbReference type="GO" id="GO:0005783">
    <property type="term" value="C:endoplasmic reticulum"/>
    <property type="evidence" value="ECO:0007669"/>
    <property type="project" value="TreeGrafter"/>
</dbReference>
<sequence length="308" mass="33611">MHAILVWILYTFLFTAALAMFFFALSLVLPQAGFVARILVSYLALVACAIYGVTVSLIARPFGLQHSAQYAAGRAFEFVMKYGAGINVIIEDPENYLNTVRPAVFIGPHQTELDILMLGAVFPTHCSVTAKASLKRIPVLGWFMALSGTVFIDRRNSKSARGAMQGAADEMKRKNQSVWMFPEGTRSYAEEPGLLPFKKGAFHLAVQAGVPIVPVVVANYSDVLFVKKYRFNGGNLRVKVLKPIETKNLTSEDVDELVINTRNTMITTMAELTAKQRGKPVHIEPNLGLSKVGVVKASGVEATTSALS</sequence>
<feature type="domain" description="Phospholipid/glycerol acyltransferase" evidence="6">
    <location>
        <begin position="103"/>
        <end position="220"/>
    </location>
</feature>
<feature type="transmembrane region" description="Helical" evidence="5">
    <location>
        <begin position="34"/>
        <end position="59"/>
    </location>
</feature>
<name>A0A177A6T7_9PEZI</name>
<dbReference type="NCBIfam" id="TIGR00530">
    <property type="entry name" value="AGP_acyltrn"/>
    <property type="match status" value="1"/>
</dbReference>
<accession>A0A177A6T7</accession>
<dbReference type="GO" id="GO:0003841">
    <property type="term" value="F:1-acylglycerol-3-phosphate O-acyltransferase activity"/>
    <property type="evidence" value="ECO:0007669"/>
    <property type="project" value="UniProtKB-UniRule"/>
</dbReference>
<evidence type="ECO:0000256" key="2">
    <source>
        <dbReference type="ARBA" id="ARBA00022679"/>
    </source>
</evidence>
<dbReference type="Proteomes" id="UP000077154">
    <property type="component" value="Unassembled WGS sequence"/>
</dbReference>
<keyword evidence="4" id="KW-0594">Phospholipid biosynthesis</keyword>
<dbReference type="GeneID" id="36288855"/>
<dbReference type="Pfam" id="PF01553">
    <property type="entry name" value="Acyltransferase"/>
    <property type="match status" value="1"/>
</dbReference>
<dbReference type="SMART" id="SM00563">
    <property type="entry name" value="PlsC"/>
    <property type="match status" value="1"/>
</dbReference>
<protein>
    <recommendedName>
        <fullName evidence="4">1-acyl-sn-glycerol-3-phosphate acyltransferase</fullName>
        <ecNumber evidence="4">2.3.1.51</ecNumber>
    </recommendedName>
</protein>
<keyword evidence="5" id="KW-0472">Membrane</keyword>
<dbReference type="SUPFAM" id="SSF69593">
    <property type="entry name" value="Glycerol-3-phosphate (1)-acyltransferase"/>
    <property type="match status" value="1"/>
</dbReference>
<keyword evidence="4" id="KW-0444">Lipid biosynthesis</keyword>
<dbReference type="RefSeq" id="XP_024322292.1">
    <property type="nucleotide sequence ID" value="XM_024469405.1"/>
</dbReference>
<evidence type="ECO:0000256" key="3">
    <source>
        <dbReference type="ARBA" id="ARBA00023315"/>
    </source>
</evidence>
<evidence type="ECO:0000259" key="6">
    <source>
        <dbReference type="SMART" id="SM00563"/>
    </source>
</evidence>
<evidence type="ECO:0000256" key="1">
    <source>
        <dbReference type="ARBA" id="ARBA00008655"/>
    </source>
</evidence>
<dbReference type="CDD" id="cd07989">
    <property type="entry name" value="LPLAT_AGPAT-like"/>
    <property type="match status" value="1"/>
</dbReference>
<dbReference type="EC" id="2.3.1.51" evidence="4"/>
<comment type="similarity">
    <text evidence="1 4">Belongs to the 1-acyl-sn-glycerol-3-phosphate acyltransferase family.</text>
</comment>
<dbReference type="InterPro" id="IPR002123">
    <property type="entry name" value="Plipid/glycerol_acylTrfase"/>
</dbReference>
<dbReference type="EMBL" id="KV441401">
    <property type="protein sequence ID" value="OAF57001.1"/>
    <property type="molecule type" value="Genomic_DNA"/>
</dbReference>
<keyword evidence="4" id="KW-1208">Phospholipid metabolism</keyword>
<gene>
    <name evidence="7" type="primary">SLC1</name>
    <name evidence="7" type="ORF">VC83_05791</name>
</gene>
<comment type="domain">
    <text evidence="4">The HXXXXD motif is essential for acyltransferase activity and may constitute the binding site for the phosphate moiety of the glycerol-3-phosphate.</text>
</comment>
<proteinExistence type="inferred from homology"/>
<dbReference type="PANTHER" id="PTHR10434:SF11">
    <property type="entry name" value="1-ACYL-SN-GLYCEROL-3-PHOSPHATE ACYLTRANSFERASE"/>
    <property type="match status" value="1"/>
</dbReference>
<keyword evidence="4" id="KW-0443">Lipid metabolism</keyword>
<dbReference type="PANTHER" id="PTHR10434">
    <property type="entry name" value="1-ACYL-SN-GLYCEROL-3-PHOSPHATE ACYLTRANSFERASE"/>
    <property type="match status" value="1"/>
</dbReference>
<dbReference type="OrthoDB" id="202234at2759"/>
<reference evidence="7" key="1">
    <citation type="submission" date="2016-03" db="EMBL/GenBank/DDBJ databases">
        <title>Updated assembly of Pseudogymnoascus destructans, the fungus causing white-nose syndrome of bats.</title>
        <authorList>
            <person name="Palmer J.M."/>
            <person name="Drees K.P."/>
            <person name="Foster J.T."/>
            <person name="Lindner D.L."/>
        </authorList>
    </citation>
    <scope>NUCLEOTIDE SEQUENCE [LARGE SCALE GENOMIC DNA]</scope>
    <source>
        <strain evidence="7">20631-21</strain>
    </source>
</reference>
<evidence type="ECO:0000313" key="7">
    <source>
        <dbReference type="EMBL" id="OAF57001.1"/>
    </source>
</evidence>
<keyword evidence="2 4" id="KW-0808">Transferase</keyword>
<dbReference type="GO" id="GO:0016020">
    <property type="term" value="C:membrane"/>
    <property type="evidence" value="ECO:0007669"/>
    <property type="project" value="InterPro"/>
</dbReference>
<keyword evidence="5" id="KW-0812">Transmembrane</keyword>
<dbReference type="AlphaFoldDB" id="A0A177A6T7"/>
<dbReference type="InterPro" id="IPR004552">
    <property type="entry name" value="AGP_acyltrans"/>
</dbReference>
<evidence type="ECO:0000256" key="4">
    <source>
        <dbReference type="RuleBase" id="RU361267"/>
    </source>
</evidence>
<evidence type="ECO:0000256" key="5">
    <source>
        <dbReference type="SAM" id="Phobius"/>
    </source>
</evidence>
<dbReference type="GO" id="GO:0006654">
    <property type="term" value="P:phosphatidic acid biosynthetic process"/>
    <property type="evidence" value="ECO:0007669"/>
    <property type="project" value="TreeGrafter"/>
</dbReference>